<dbReference type="Gene3D" id="3.40.50.1240">
    <property type="entry name" value="Phosphoglycerate mutase-like"/>
    <property type="match status" value="1"/>
</dbReference>
<evidence type="ECO:0000256" key="1">
    <source>
        <dbReference type="ARBA" id="ARBA00005375"/>
    </source>
</evidence>
<comment type="caution">
    <text evidence="7">The sequence shown here is derived from an EMBL/GenBank/DDBJ whole genome shotgun (WGS) entry which is preliminary data.</text>
</comment>
<name>A0A816D6G3_9BILA</name>
<organism evidence="7 10">
    <name type="scientific">Didymodactylos carnosus</name>
    <dbReference type="NCBI Taxonomy" id="1234261"/>
    <lineage>
        <taxon>Eukaryota</taxon>
        <taxon>Metazoa</taxon>
        <taxon>Spiralia</taxon>
        <taxon>Gnathifera</taxon>
        <taxon>Rotifera</taxon>
        <taxon>Eurotatoria</taxon>
        <taxon>Bdelloidea</taxon>
        <taxon>Philodinida</taxon>
        <taxon>Philodinidae</taxon>
        <taxon>Didymodactylos</taxon>
    </lineage>
</organism>
<comment type="similarity">
    <text evidence="1">Belongs to the histidine acid phosphatase family.</text>
</comment>
<keyword evidence="2" id="KW-0378">Hydrolase</keyword>
<dbReference type="EMBL" id="CAJOBA010076078">
    <property type="protein sequence ID" value="CAF4418449.1"/>
    <property type="molecule type" value="Genomic_DNA"/>
</dbReference>
<dbReference type="Proteomes" id="UP000677228">
    <property type="component" value="Unassembled WGS sequence"/>
</dbReference>
<proteinExistence type="inferred from homology"/>
<dbReference type="OrthoDB" id="10257284at2759"/>
<dbReference type="InterPro" id="IPR050645">
    <property type="entry name" value="Histidine_acid_phosphatase"/>
</dbReference>
<dbReference type="Proteomes" id="UP000663829">
    <property type="component" value="Unassembled WGS sequence"/>
</dbReference>
<protein>
    <recommendedName>
        <fullName evidence="4">2-phosphoxylose phosphatase 1</fullName>
    </recommendedName>
    <alternativeName>
        <fullName evidence="5">Acid phosphatase-like protein 2</fullName>
    </alternativeName>
</protein>
<dbReference type="InterPro" id="IPR000560">
    <property type="entry name" value="His_Pase_clade-2"/>
</dbReference>
<dbReference type="PANTHER" id="PTHR11567:SF110">
    <property type="entry name" value="2-PHOSPHOXYLOSE PHOSPHATASE 1"/>
    <property type="match status" value="1"/>
</dbReference>
<evidence type="ECO:0000313" key="10">
    <source>
        <dbReference type="Proteomes" id="UP000663829"/>
    </source>
</evidence>
<evidence type="ECO:0000256" key="4">
    <source>
        <dbReference type="ARBA" id="ARBA00040357"/>
    </source>
</evidence>
<dbReference type="EMBL" id="CAJNOK010052056">
    <property type="protein sequence ID" value="CAF1606960.1"/>
    <property type="molecule type" value="Genomic_DNA"/>
</dbReference>
<dbReference type="Pfam" id="PF00328">
    <property type="entry name" value="His_Phos_2"/>
    <property type="match status" value="1"/>
</dbReference>
<dbReference type="EMBL" id="CAJNOQ010043393">
    <property type="protein sequence ID" value="CAF1630248.1"/>
    <property type="molecule type" value="Genomic_DNA"/>
</dbReference>
<evidence type="ECO:0000313" key="8">
    <source>
        <dbReference type="EMBL" id="CAF4418449.1"/>
    </source>
</evidence>
<evidence type="ECO:0000256" key="5">
    <source>
        <dbReference type="ARBA" id="ARBA00041499"/>
    </source>
</evidence>
<dbReference type="GO" id="GO:0016791">
    <property type="term" value="F:phosphatase activity"/>
    <property type="evidence" value="ECO:0007669"/>
    <property type="project" value="TreeGrafter"/>
</dbReference>
<feature type="non-terminal residue" evidence="7">
    <location>
        <position position="1"/>
    </location>
</feature>
<keyword evidence="10" id="KW-1185">Reference proteome</keyword>
<dbReference type="AlphaFoldDB" id="A0A816D6G3"/>
<dbReference type="PANTHER" id="PTHR11567">
    <property type="entry name" value="ACID PHOSPHATASE-RELATED"/>
    <property type="match status" value="1"/>
</dbReference>
<sequence length="183" mass="21368">DEIKCRQAMDKPLPEGVTDDMAEQINKLTEWMFFNGHYILKDTVDDVTSANRRELARLAMGRFLSEILNDIQQKVNDNNNQKVASLYTAHDTSIIPLMEALGHGEVFEYGWPLLGSNMIIELCQDTNEHQDKDKYWIRILFNNKQIDLLPYEKWLMNVAQLIPTNFDQECIAHSKHPIPDYNW</sequence>
<evidence type="ECO:0000256" key="2">
    <source>
        <dbReference type="ARBA" id="ARBA00022801"/>
    </source>
</evidence>
<dbReference type="Proteomes" id="UP000681722">
    <property type="component" value="Unassembled WGS sequence"/>
</dbReference>
<gene>
    <name evidence="7" type="ORF">GPM918_LOCUS44302</name>
    <name evidence="6" type="ORF">OVA965_LOCUS42430</name>
    <name evidence="9" type="ORF">SRO942_LOCUS46089</name>
    <name evidence="8" type="ORF">TMI583_LOCUS44337</name>
</gene>
<reference evidence="7" key="1">
    <citation type="submission" date="2021-02" db="EMBL/GenBank/DDBJ databases">
        <authorList>
            <person name="Nowell W R."/>
        </authorList>
    </citation>
    <scope>NUCLEOTIDE SEQUENCE</scope>
</reference>
<dbReference type="InterPro" id="IPR029033">
    <property type="entry name" value="His_PPase_superfam"/>
</dbReference>
<dbReference type="SUPFAM" id="SSF53254">
    <property type="entry name" value="Phosphoglycerate mutase-like"/>
    <property type="match status" value="1"/>
</dbReference>
<comment type="catalytic activity">
    <reaction evidence="3">
        <text>3-O-[beta-D-GlcA-(1-&gt;3)-beta-D-Gal-(1-&gt;3)-beta-D-Gal-(1-&gt;4)-beta-D-2-O-P-Xyl]-L-seryl-[protein] + H2O = 3-O-(beta-D-GlcA-(1-&gt;3)-beta-D-Gal-(1-&gt;3)-beta-D-Gal-(1-&gt;4)-beta-D-Xyl)-L-seryl-[protein] + phosphate</text>
        <dbReference type="Rhea" id="RHEA:56512"/>
        <dbReference type="Rhea" id="RHEA-COMP:12573"/>
        <dbReference type="Rhea" id="RHEA-COMP:14559"/>
        <dbReference type="ChEBI" id="CHEBI:15377"/>
        <dbReference type="ChEBI" id="CHEBI:43474"/>
        <dbReference type="ChEBI" id="CHEBI:132093"/>
        <dbReference type="ChEBI" id="CHEBI:140495"/>
    </reaction>
</comment>
<dbReference type="Proteomes" id="UP000682733">
    <property type="component" value="Unassembled WGS sequence"/>
</dbReference>
<dbReference type="EMBL" id="CAJOBC010111189">
    <property type="protein sequence ID" value="CAF4528436.1"/>
    <property type="molecule type" value="Genomic_DNA"/>
</dbReference>
<evidence type="ECO:0000256" key="3">
    <source>
        <dbReference type="ARBA" id="ARBA00036311"/>
    </source>
</evidence>
<evidence type="ECO:0000313" key="7">
    <source>
        <dbReference type="EMBL" id="CAF1630248.1"/>
    </source>
</evidence>
<evidence type="ECO:0000313" key="6">
    <source>
        <dbReference type="EMBL" id="CAF1606960.1"/>
    </source>
</evidence>
<accession>A0A816D6G3</accession>
<evidence type="ECO:0000313" key="9">
    <source>
        <dbReference type="EMBL" id="CAF4528436.1"/>
    </source>
</evidence>